<dbReference type="GO" id="GO:0000932">
    <property type="term" value="C:P-body"/>
    <property type="evidence" value="ECO:0007669"/>
    <property type="project" value="TreeGrafter"/>
</dbReference>
<dbReference type="PANTHER" id="PTHR23114:SF17">
    <property type="entry name" value="M7GPPPN-MRNA HYDROLASE"/>
    <property type="match status" value="1"/>
</dbReference>
<dbReference type="CDD" id="cd03672">
    <property type="entry name" value="NUDIX_Dcp2p_Nudt20"/>
    <property type="match status" value="1"/>
</dbReference>
<dbReference type="InterPro" id="IPR007722">
    <property type="entry name" value="DCP2_BoxA"/>
</dbReference>
<dbReference type="PANTHER" id="PTHR23114">
    <property type="entry name" value="M7GPPPN-MRNA HYDROLASE"/>
    <property type="match status" value="1"/>
</dbReference>
<evidence type="ECO:0000256" key="8">
    <source>
        <dbReference type="ARBA" id="ARBA00023211"/>
    </source>
</evidence>
<dbReference type="Gene3D" id="1.10.10.1050">
    <property type="entry name" value="Dcp2, box A domain"/>
    <property type="match status" value="1"/>
</dbReference>
<evidence type="ECO:0000313" key="11">
    <source>
        <dbReference type="EMBL" id="KIM48212.1"/>
    </source>
</evidence>
<evidence type="ECO:0000256" key="7">
    <source>
        <dbReference type="ARBA" id="ARBA00022884"/>
    </source>
</evidence>
<dbReference type="STRING" id="686832.A0A0C2Z4T7"/>
<dbReference type="GO" id="GO:0030145">
    <property type="term" value="F:manganese ion binding"/>
    <property type="evidence" value="ECO:0007669"/>
    <property type="project" value="InterPro"/>
</dbReference>
<feature type="region of interest" description="Disordered" evidence="9">
    <location>
        <begin position="267"/>
        <end position="313"/>
    </location>
</feature>
<accession>A0A0C2Z4T7</accession>
<feature type="compositionally biased region" description="Basic residues" evidence="9">
    <location>
        <begin position="267"/>
        <end position="280"/>
    </location>
</feature>
<keyword evidence="12" id="KW-1185">Reference proteome</keyword>
<evidence type="ECO:0000256" key="6">
    <source>
        <dbReference type="ARBA" id="ARBA00022801"/>
    </source>
</evidence>
<dbReference type="GO" id="GO:0003723">
    <property type="term" value="F:RNA binding"/>
    <property type="evidence" value="ECO:0007669"/>
    <property type="project" value="UniProtKB-KW"/>
</dbReference>
<feature type="compositionally biased region" description="Low complexity" evidence="9">
    <location>
        <begin position="451"/>
        <end position="469"/>
    </location>
</feature>
<feature type="region of interest" description="Disordered" evidence="9">
    <location>
        <begin position="1"/>
        <end position="22"/>
    </location>
</feature>
<dbReference type="InterPro" id="IPR020084">
    <property type="entry name" value="NUDIX_hydrolase_CS"/>
</dbReference>
<dbReference type="GO" id="GO:0000290">
    <property type="term" value="P:deadenylation-dependent decapping of nuclear-transcribed mRNA"/>
    <property type="evidence" value="ECO:0007669"/>
    <property type="project" value="InterPro"/>
</dbReference>
<dbReference type="AlphaFoldDB" id="A0A0C2Z4T7"/>
<dbReference type="GO" id="GO:0140933">
    <property type="term" value="F:5'-(N(7)-methylguanosine 5'-triphospho)-[mRNA] hydrolase activity"/>
    <property type="evidence" value="ECO:0007669"/>
    <property type="project" value="InterPro"/>
</dbReference>
<feature type="region of interest" description="Disordered" evidence="9">
    <location>
        <begin position="352"/>
        <end position="382"/>
    </location>
</feature>
<evidence type="ECO:0000256" key="3">
    <source>
        <dbReference type="ARBA" id="ARBA00005279"/>
    </source>
</evidence>
<dbReference type="Gene3D" id="3.90.79.10">
    <property type="entry name" value="Nucleoside Triphosphate Pyrophosphohydrolase"/>
    <property type="match status" value="1"/>
</dbReference>
<feature type="domain" description="Nudix hydrolase" evidence="10">
    <location>
        <begin position="115"/>
        <end position="250"/>
    </location>
</feature>
<feature type="compositionally biased region" description="Polar residues" evidence="9">
    <location>
        <begin position="281"/>
        <end position="291"/>
    </location>
</feature>
<keyword evidence="5" id="KW-0479">Metal-binding</keyword>
<keyword evidence="4" id="KW-0963">Cytoplasm</keyword>
<gene>
    <name evidence="11" type="ORF">M413DRAFT_439933</name>
</gene>
<dbReference type="SMART" id="SM01125">
    <property type="entry name" value="DCP2"/>
    <property type="match status" value="1"/>
</dbReference>
<keyword evidence="8" id="KW-0464">Manganese</keyword>
<dbReference type="PROSITE" id="PS51462">
    <property type="entry name" value="NUDIX"/>
    <property type="match status" value="1"/>
</dbReference>
<evidence type="ECO:0000259" key="10">
    <source>
        <dbReference type="PROSITE" id="PS51462"/>
    </source>
</evidence>
<feature type="compositionally biased region" description="Pro residues" evidence="9">
    <location>
        <begin position="524"/>
        <end position="533"/>
    </location>
</feature>
<dbReference type="GO" id="GO:0000184">
    <property type="term" value="P:nuclear-transcribed mRNA catabolic process, nonsense-mediated decay"/>
    <property type="evidence" value="ECO:0007669"/>
    <property type="project" value="InterPro"/>
</dbReference>
<dbReference type="Pfam" id="PF05026">
    <property type="entry name" value="DCP2"/>
    <property type="match status" value="1"/>
</dbReference>
<dbReference type="SUPFAM" id="SSF55811">
    <property type="entry name" value="Nudix"/>
    <property type="match status" value="1"/>
</dbReference>
<dbReference type="InterPro" id="IPR044099">
    <property type="entry name" value="Dcp2_NUDIX"/>
</dbReference>
<dbReference type="SUPFAM" id="SSF140586">
    <property type="entry name" value="Dcp2 domain-like"/>
    <property type="match status" value="1"/>
</dbReference>
<dbReference type="Proteomes" id="UP000053424">
    <property type="component" value="Unassembled WGS sequence"/>
</dbReference>
<evidence type="ECO:0000313" key="12">
    <source>
        <dbReference type="Proteomes" id="UP000053424"/>
    </source>
</evidence>
<dbReference type="Pfam" id="PF00293">
    <property type="entry name" value="NUDIX"/>
    <property type="match status" value="1"/>
</dbReference>
<keyword evidence="6" id="KW-0378">Hydrolase</keyword>
<evidence type="ECO:0000256" key="1">
    <source>
        <dbReference type="ARBA" id="ARBA00001936"/>
    </source>
</evidence>
<dbReference type="OrthoDB" id="18996at2759"/>
<evidence type="ECO:0000256" key="5">
    <source>
        <dbReference type="ARBA" id="ARBA00022723"/>
    </source>
</evidence>
<comment type="subcellular location">
    <subcellularLocation>
        <location evidence="2">Cytoplasm</location>
    </subcellularLocation>
</comment>
<comment type="cofactor">
    <cofactor evidence="1">
        <name>Mn(2+)</name>
        <dbReference type="ChEBI" id="CHEBI:29035"/>
    </cofactor>
</comment>
<keyword evidence="7" id="KW-0694">RNA-binding</keyword>
<feature type="region of interest" description="Disordered" evidence="9">
    <location>
        <begin position="394"/>
        <end position="469"/>
    </location>
</feature>
<dbReference type="HOGENOM" id="CLU_022385_0_0_1"/>
<name>A0A0C2Z4T7_HEBCY</name>
<comment type="similarity">
    <text evidence="3">Belongs to the Nudix hydrolase family. DCP2 subfamily.</text>
</comment>
<evidence type="ECO:0000256" key="9">
    <source>
        <dbReference type="SAM" id="MobiDB-lite"/>
    </source>
</evidence>
<feature type="region of interest" description="Disordered" evidence="9">
    <location>
        <begin position="521"/>
        <end position="541"/>
    </location>
</feature>
<organism evidence="11 12">
    <name type="scientific">Hebeloma cylindrosporum</name>
    <dbReference type="NCBI Taxonomy" id="76867"/>
    <lineage>
        <taxon>Eukaryota</taxon>
        <taxon>Fungi</taxon>
        <taxon>Dikarya</taxon>
        <taxon>Basidiomycota</taxon>
        <taxon>Agaricomycotina</taxon>
        <taxon>Agaricomycetes</taxon>
        <taxon>Agaricomycetidae</taxon>
        <taxon>Agaricales</taxon>
        <taxon>Agaricineae</taxon>
        <taxon>Hymenogastraceae</taxon>
        <taxon>Hebeloma</taxon>
    </lineage>
</organism>
<evidence type="ECO:0000256" key="4">
    <source>
        <dbReference type="ARBA" id="ARBA00022490"/>
    </source>
</evidence>
<evidence type="ECO:0000256" key="2">
    <source>
        <dbReference type="ARBA" id="ARBA00004496"/>
    </source>
</evidence>
<dbReference type="InterPro" id="IPR036189">
    <property type="entry name" value="DCP2_BoxA_sf"/>
</dbReference>
<dbReference type="InterPro" id="IPR000086">
    <property type="entry name" value="NUDIX_hydrolase_dom"/>
</dbReference>
<protein>
    <recommendedName>
        <fullName evidence="10">Nudix hydrolase domain-containing protein</fullName>
    </recommendedName>
</protein>
<reference evidence="11 12" key="1">
    <citation type="submission" date="2014-04" db="EMBL/GenBank/DDBJ databases">
        <authorList>
            <consortium name="DOE Joint Genome Institute"/>
            <person name="Kuo A."/>
            <person name="Gay G."/>
            <person name="Dore J."/>
            <person name="Kohler A."/>
            <person name="Nagy L.G."/>
            <person name="Floudas D."/>
            <person name="Copeland A."/>
            <person name="Barry K.W."/>
            <person name="Cichocki N."/>
            <person name="Veneault-Fourrey C."/>
            <person name="LaButti K."/>
            <person name="Lindquist E.A."/>
            <person name="Lipzen A."/>
            <person name="Lundell T."/>
            <person name="Morin E."/>
            <person name="Murat C."/>
            <person name="Sun H."/>
            <person name="Tunlid A."/>
            <person name="Henrissat B."/>
            <person name="Grigoriev I.V."/>
            <person name="Hibbett D.S."/>
            <person name="Martin F."/>
            <person name="Nordberg H.P."/>
            <person name="Cantor M.N."/>
            <person name="Hua S.X."/>
        </authorList>
    </citation>
    <scope>NUCLEOTIDE SEQUENCE [LARGE SCALE GENOMIC DNA]</scope>
    <source>
        <strain evidence="12">h7</strain>
    </source>
</reference>
<dbReference type="InterPro" id="IPR015797">
    <property type="entry name" value="NUDIX_hydrolase-like_dom_sf"/>
</dbReference>
<proteinExistence type="inferred from homology"/>
<reference evidence="12" key="2">
    <citation type="submission" date="2015-01" db="EMBL/GenBank/DDBJ databases">
        <title>Evolutionary Origins and Diversification of the Mycorrhizal Mutualists.</title>
        <authorList>
            <consortium name="DOE Joint Genome Institute"/>
            <consortium name="Mycorrhizal Genomics Consortium"/>
            <person name="Kohler A."/>
            <person name="Kuo A."/>
            <person name="Nagy L.G."/>
            <person name="Floudas D."/>
            <person name="Copeland A."/>
            <person name="Barry K.W."/>
            <person name="Cichocki N."/>
            <person name="Veneault-Fourrey C."/>
            <person name="LaButti K."/>
            <person name="Lindquist E.A."/>
            <person name="Lipzen A."/>
            <person name="Lundell T."/>
            <person name="Morin E."/>
            <person name="Murat C."/>
            <person name="Riley R."/>
            <person name="Ohm R."/>
            <person name="Sun H."/>
            <person name="Tunlid A."/>
            <person name="Henrissat B."/>
            <person name="Grigoriev I.V."/>
            <person name="Hibbett D.S."/>
            <person name="Martin F."/>
        </authorList>
    </citation>
    <scope>NUCLEOTIDE SEQUENCE [LARGE SCALE GENOMIC DNA]</scope>
    <source>
        <strain evidence="12">h7</strain>
    </source>
</reference>
<dbReference type="FunFam" id="3.90.79.10:FF:000003">
    <property type="entry name" value="M7GpppN-mRNA hydrolase isoform 2"/>
    <property type="match status" value="1"/>
</dbReference>
<dbReference type="EMBL" id="KN831769">
    <property type="protein sequence ID" value="KIM48212.1"/>
    <property type="molecule type" value="Genomic_DNA"/>
</dbReference>
<sequence>MASSSSSSPEITPADCTDSQPRFSYKDATQQEVLDDLSSRFILNLPEEELALERVCFQVEQAHWFYEDFIREQHTKLPSLPLKKFSEMLFHACPLLQQWSHAHEEIYHNFMQYKTKVPVCGAIMLNDSMDKCVLVKGWKSSSGWGFPKGKINETEPEATCATREVLEETGYNIASQLEPENFIKFIMKDEQQVTLFVVFGVPEDYPFKTKTRKEISKIEWFKLSDLLTSKPKSGDPSASKSHKYAARFYMITPFIVNELKKIIKRRKHVDNLRKSGKQRKGQATTKPQPSFTHPIPIQESGTSSSFTHKDSSPAIPLERQTHSILNPASEIAEPDPHLARLLSSLTLSAVTSSENATHHQTKGEAVASPTIPISDDSEGHHSVAHIPDSLVWSSSVPKNEEQPGGVLQSGNSTATSSSPLPDPPQSSEENVVPVEYNAPRSPRTATPLSGTSPTFSTAQTSQSSRRISSTADISPYLSRAAEIPTSAKRLQQLSLLESVADESARMAPIIAARAAMAGRGPIPNGYPQPPSSVPPHLLTTPRDLGNLYSSYHSGPIPPPNVQPHYSSDAQDPFQVRSRTSQAFHRAPTHNPTGSVSMNQNHLLAAINGSRLGPVSPNFQAGPQFVQQQQQRPPQVYNVGPPLYGSSPHVPYFPPTMNGFPPYPSPLPPLAGAHASSNHNMPFGVNMASHNPTSLTLLSILNGQPCQQPPVPAQAHQ</sequence>
<dbReference type="PROSITE" id="PS00893">
    <property type="entry name" value="NUDIX_BOX"/>
    <property type="match status" value="1"/>
</dbReference>